<evidence type="ECO:0000313" key="1">
    <source>
        <dbReference type="EMBL" id="CAP42798.1"/>
    </source>
</evidence>
<proteinExistence type="predicted"/>
<dbReference type="GO" id="GO:0016874">
    <property type="term" value="F:ligase activity"/>
    <property type="evidence" value="ECO:0007669"/>
    <property type="project" value="UniProtKB-KW"/>
</dbReference>
<protein>
    <recommendedName>
        <fullName evidence="3">DUF3540 domain-containing protein</fullName>
    </recommendedName>
</protein>
<evidence type="ECO:0000313" key="2">
    <source>
        <dbReference type="Proteomes" id="UP000001225"/>
    </source>
</evidence>
<dbReference type="Proteomes" id="UP000001225">
    <property type="component" value="Chromosome"/>
</dbReference>
<reference evidence="1 2" key="1">
    <citation type="journal article" date="2008" name="BMC Genomics">
        <title>The missing link: Bordetella petrii is endowed with both the metabolic versatility of environmental bacteria and virulence traits of pathogenic Bordetellae.</title>
        <authorList>
            <person name="Gross R."/>
            <person name="Guzman C.A."/>
            <person name="Sebaihia M."/>
            <person name="Martins Dos Santos V.A."/>
            <person name="Pieper D.H."/>
            <person name="Koebnik R."/>
            <person name="Lechner M."/>
            <person name="Bartels D."/>
            <person name="Buhrmester J."/>
            <person name="Choudhuri J.V."/>
            <person name="Ebensen T."/>
            <person name="Gaigalat L."/>
            <person name="Herrmann S."/>
            <person name="Khachane A.N."/>
            <person name="Larisch C."/>
            <person name="Link S."/>
            <person name="Linke B."/>
            <person name="Meyer F."/>
            <person name="Mormann S."/>
            <person name="Nakunst D."/>
            <person name="Rueckert C."/>
            <person name="Schneiker-Bekel S."/>
            <person name="Schulze K."/>
            <person name="Vorhoelter F.J."/>
            <person name="Yevsa T."/>
            <person name="Engle J.T."/>
            <person name="Goldman W.E."/>
            <person name="Puehler A."/>
            <person name="Goebel U.B."/>
            <person name="Goesmann A."/>
            <person name="Bloecker H."/>
            <person name="Kaiser O."/>
            <person name="Martinez-Arias R."/>
        </authorList>
    </citation>
    <scope>NUCLEOTIDE SEQUENCE [LARGE SCALE GENOMIC DNA]</scope>
    <source>
        <strain evidence="2">ATCC BAA-461 / DSM 12804 / CCUG 43448 / CIP 107267 / Se-1111R</strain>
    </source>
</reference>
<sequence length="242" mass="25395">MATPRITRKTYAMSYPLSAPLPEDAAAAPSANQEPRDQASLQHARLVMGDGTRYAALTPQGAIWVTPAAGCLLQPAIGDLALVSLMNGQGYILTVLERAAPDRPAEVALPGDLHLSLPQGRLAVTATHGVALDAGPALDVAAGRLTAALQTADVACQALRLTGDEAFSQWNTRTDIAGSRLDIATRSESHAEHSVRRIAGHEEVCAQSMRHLVDQDWSVHADTADLKACDRAAVTAASVQLG</sequence>
<evidence type="ECO:0008006" key="3">
    <source>
        <dbReference type="Google" id="ProtNLM"/>
    </source>
</evidence>
<accession>A9IN74</accession>
<name>A9IN74_BORPD</name>
<keyword evidence="2" id="KW-1185">Reference proteome</keyword>
<dbReference type="AlphaFoldDB" id="A9IN74"/>
<keyword evidence="1" id="KW-0436">Ligase</keyword>
<dbReference type="eggNOG" id="ENOG5031585">
    <property type="taxonomic scope" value="Bacteria"/>
</dbReference>
<gene>
    <name evidence="1" type="ordered locus">Bpet2456</name>
</gene>
<dbReference type="EMBL" id="AM902716">
    <property type="protein sequence ID" value="CAP42798.1"/>
    <property type="molecule type" value="Genomic_DNA"/>
</dbReference>
<dbReference type="KEGG" id="bpt:Bpet2456"/>
<organism evidence="1 2">
    <name type="scientific">Bordetella petrii (strain ATCC BAA-461 / DSM 12804 / CCUG 43448 / CIP 107267 / Se-1111R)</name>
    <dbReference type="NCBI Taxonomy" id="340100"/>
    <lineage>
        <taxon>Bacteria</taxon>
        <taxon>Pseudomonadati</taxon>
        <taxon>Pseudomonadota</taxon>
        <taxon>Betaproteobacteria</taxon>
        <taxon>Burkholderiales</taxon>
        <taxon>Alcaligenaceae</taxon>
        <taxon>Bordetella</taxon>
    </lineage>
</organism>
<dbReference type="STRING" id="94624.Bpet2456"/>
<dbReference type="InterPro" id="IPR021927">
    <property type="entry name" value="DUF3540"/>
</dbReference>
<dbReference type="Pfam" id="PF12059">
    <property type="entry name" value="DUF3540"/>
    <property type="match status" value="1"/>
</dbReference>